<protein>
    <submittedName>
        <fullName evidence="2">DNA-directed RNA polymerase subunit RPC12/RpoP</fullName>
    </submittedName>
</protein>
<dbReference type="Proteomes" id="UP001519343">
    <property type="component" value="Unassembled WGS sequence"/>
</dbReference>
<keyword evidence="3" id="KW-1185">Reference proteome</keyword>
<sequence length="97" mass="11408">MMYYNKEQLKKIREKGEEQLKELEKENKGGRYKSAADMEIVCQHCQHDHFEKGEALLNTRGLTFLDLDWLNGSAITLACTRCGFIHWFAKEVQRVEE</sequence>
<gene>
    <name evidence="2" type="ORF">J2Z37_002411</name>
</gene>
<keyword evidence="2" id="KW-0804">Transcription</keyword>
<proteinExistence type="predicted"/>
<dbReference type="GO" id="GO:0000428">
    <property type="term" value="C:DNA-directed RNA polymerase complex"/>
    <property type="evidence" value="ECO:0007669"/>
    <property type="project" value="UniProtKB-KW"/>
</dbReference>
<evidence type="ECO:0000256" key="1">
    <source>
        <dbReference type="SAM" id="Coils"/>
    </source>
</evidence>
<reference evidence="2 3" key="1">
    <citation type="submission" date="2021-03" db="EMBL/GenBank/DDBJ databases">
        <title>Genomic Encyclopedia of Type Strains, Phase IV (KMG-IV): sequencing the most valuable type-strain genomes for metagenomic binning, comparative biology and taxonomic classification.</title>
        <authorList>
            <person name="Goeker M."/>
        </authorList>
    </citation>
    <scope>NUCLEOTIDE SEQUENCE [LARGE SCALE GENOMIC DNA]</scope>
    <source>
        <strain evidence="2 3">DSM 24738</strain>
    </source>
</reference>
<comment type="caution">
    <text evidence="2">The sequence shown here is derived from an EMBL/GenBank/DDBJ whole genome shotgun (WGS) entry which is preliminary data.</text>
</comment>
<keyword evidence="2" id="KW-0240">DNA-directed RNA polymerase</keyword>
<evidence type="ECO:0000313" key="3">
    <source>
        <dbReference type="Proteomes" id="UP001519343"/>
    </source>
</evidence>
<organism evidence="2 3">
    <name type="scientific">Ammoniphilus resinae</name>
    <dbReference type="NCBI Taxonomy" id="861532"/>
    <lineage>
        <taxon>Bacteria</taxon>
        <taxon>Bacillati</taxon>
        <taxon>Bacillota</taxon>
        <taxon>Bacilli</taxon>
        <taxon>Bacillales</taxon>
        <taxon>Paenibacillaceae</taxon>
        <taxon>Aneurinibacillus group</taxon>
        <taxon>Ammoniphilus</taxon>
    </lineage>
</organism>
<keyword evidence="1" id="KW-0175">Coiled coil</keyword>
<evidence type="ECO:0000313" key="2">
    <source>
        <dbReference type="EMBL" id="MBP1932410.1"/>
    </source>
</evidence>
<dbReference type="EMBL" id="JAGGKT010000006">
    <property type="protein sequence ID" value="MBP1932410.1"/>
    <property type="molecule type" value="Genomic_DNA"/>
</dbReference>
<feature type="coiled-coil region" evidence="1">
    <location>
        <begin position="6"/>
        <end position="33"/>
    </location>
</feature>
<name>A0ABS4GRA3_9BACL</name>
<accession>A0ABS4GRA3</accession>